<dbReference type="Gene3D" id="2.20.25.270">
    <property type="match status" value="1"/>
</dbReference>
<dbReference type="eggNOG" id="COG2906">
    <property type="taxonomic scope" value="Bacteria"/>
</dbReference>
<dbReference type="PATRIC" id="fig|235909.7.peg.227"/>
<dbReference type="HOGENOM" id="CLU_115326_0_0_9"/>
<gene>
    <name evidence="2" type="ordered locus">GK0171</name>
</gene>
<dbReference type="Gene3D" id="1.10.10.1100">
    <property type="entry name" value="BFD-like [2Fe-2S]-binding domain"/>
    <property type="match status" value="1"/>
</dbReference>
<dbReference type="InterPro" id="IPR040890">
    <property type="entry name" value="Znf_CopZ"/>
</dbReference>
<dbReference type="Pfam" id="PF18423">
    <property type="entry name" value="zf_CopZ"/>
    <property type="match status" value="1"/>
</dbReference>
<name>Q5L3M4_GEOKA</name>
<dbReference type="AlphaFoldDB" id="Q5L3M4"/>
<evidence type="ECO:0000313" key="3">
    <source>
        <dbReference type="Proteomes" id="UP000001172"/>
    </source>
</evidence>
<feature type="domain" description="CopZ zinc binding" evidence="1">
    <location>
        <begin position="15"/>
        <end position="77"/>
    </location>
</feature>
<sequence length="151" mass="16549">MDCCAPTNRGETTETNCPKCGQNGRRVPLITLKSLLKPAALATLVPDRDYVFCPNPFCETVYFALDGSLAFFVGDLKVPVFQKDSAMDVPVCYCFDWTRERIAEAVRHGGEPLQEIKAHVQAGRCGCEVNNPQGACCMGNVAEFIRQVNGN</sequence>
<organism evidence="2 3">
    <name type="scientific">Geobacillus kaustophilus (strain HTA426)</name>
    <dbReference type="NCBI Taxonomy" id="235909"/>
    <lineage>
        <taxon>Bacteria</taxon>
        <taxon>Bacillati</taxon>
        <taxon>Bacillota</taxon>
        <taxon>Bacilli</taxon>
        <taxon>Bacillales</taxon>
        <taxon>Anoxybacillaceae</taxon>
        <taxon>Geobacillus</taxon>
        <taxon>Geobacillus thermoleovorans group</taxon>
    </lineage>
</organism>
<accession>Q5L3M4</accession>
<reference evidence="2 3" key="1">
    <citation type="journal article" date="2004" name="Nucleic Acids Res.">
        <title>Thermoadaptation trait revealed by the genome sequence of thermophilic Geobacillus kaustophilus.</title>
        <authorList>
            <person name="Takami H."/>
            <person name="Takaki Y."/>
            <person name="Chee G.J."/>
            <person name="Nishi S."/>
            <person name="Shimamura S."/>
            <person name="Suzuki H."/>
            <person name="Matsui S."/>
            <person name="Uchiyama I."/>
        </authorList>
    </citation>
    <scope>NUCLEOTIDE SEQUENCE [LARGE SCALE GENOMIC DNA]</scope>
    <source>
        <strain evidence="2 3">HTA426</strain>
    </source>
</reference>
<protein>
    <submittedName>
        <fullName evidence="2">Hypothetical conserved protein</fullName>
    </submittedName>
</protein>
<keyword evidence="3" id="KW-1185">Reference proteome</keyword>
<proteinExistence type="predicted"/>
<dbReference type="KEGG" id="gka:GK0171"/>
<evidence type="ECO:0000259" key="1">
    <source>
        <dbReference type="Pfam" id="PF18423"/>
    </source>
</evidence>
<dbReference type="RefSeq" id="WP_011229683.1">
    <property type="nucleotide sequence ID" value="NC_006510.1"/>
</dbReference>
<dbReference type="NCBIfam" id="NF047645">
    <property type="entry name" value="CopZ_Nterm_CC"/>
    <property type="match status" value="1"/>
</dbReference>
<evidence type="ECO:0000313" key="2">
    <source>
        <dbReference type="EMBL" id="BAD74456.1"/>
    </source>
</evidence>
<dbReference type="CDD" id="cd10141">
    <property type="entry name" value="CopZ-like_Fer2_BFD-like"/>
    <property type="match status" value="1"/>
</dbReference>
<dbReference type="STRING" id="235909.GK0171"/>
<dbReference type="InterPro" id="IPR041854">
    <property type="entry name" value="BFD-like_2Fe2S-bd_dom_sf"/>
</dbReference>
<dbReference type="EMBL" id="BA000043">
    <property type="protein sequence ID" value="BAD74456.1"/>
    <property type="molecule type" value="Genomic_DNA"/>
</dbReference>
<dbReference type="Proteomes" id="UP000001172">
    <property type="component" value="Chromosome"/>
</dbReference>